<proteinExistence type="evidence at transcript level"/>
<dbReference type="PROSITE" id="PS51470">
    <property type="entry name" value="FG_GAP"/>
    <property type="match status" value="4"/>
</dbReference>
<evidence type="ECO:0000259" key="18">
    <source>
        <dbReference type="Pfam" id="PF08441"/>
    </source>
</evidence>
<dbReference type="PRINTS" id="PR01185">
    <property type="entry name" value="INTEGRINA"/>
</dbReference>
<dbReference type="GO" id="GO:0009897">
    <property type="term" value="C:external side of plasma membrane"/>
    <property type="evidence" value="ECO:0007669"/>
    <property type="project" value="TreeGrafter"/>
</dbReference>
<evidence type="ECO:0000256" key="12">
    <source>
        <dbReference type="ARBA" id="ARBA00023157"/>
    </source>
</evidence>
<dbReference type="Gene3D" id="2.60.40.1460">
    <property type="entry name" value="Integrin domains. Chain A, domain 2"/>
    <property type="match status" value="1"/>
</dbReference>
<feature type="repeat" description="FG-GAP" evidence="15">
    <location>
        <begin position="291"/>
        <end position="355"/>
    </location>
</feature>
<feature type="transmembrane region" description="Helical" evidence="16">
    <location>
        <begin position="984"/>
        <end position="1006"/>
    </location>
</feature>
<evidence type="ECO:0000256" key="17">
    <source>
        <dbReference type="SAM" id="MobiDB-lite"/>
    </source>
</evidence>
<comment type="subcellular location">
    <subcellularLocation>
        <location evidence="1 16">Membrane</location>
        <topology evidence="1 16">Single-pass type I membrane protein</topology>
    </subcellularLocation>
</comment>
<evidence type="ECO:0000256" key="4">
    <source>
        <dbReference type="ARBA" id="ARBA00022723"/>
    </source>
</evidence>
<dbReference type="GO" id="GO:0007160">
    <property type="term" value="P:cell-matrix adhesion"/>
    <property type="evidence" value="ECO:0007669"/>
    <property type="project" value="TreeGrafter"/>
</dbReference>
<evidence type="ECO:0000259" key="19">
    <source>
        <dbReference type="Pfam" id="PF20805"/>
    </source>
</evidence>
<evidence type="ECO:0000259" key="20">
    <source>
        <dbReference type="Pfam" id="PF20806"/>
    </source>
</evidence>
<evidence type="ECO:0000313" key="21">
    <source>
        <dbReference type="EMBL" id="AFO95537.1"/>
    </source>
</evidence>
<dbReference type="InterPro" id="IPR013517">
    <property type="entry name" value="FG-GAP"/>
</dbReference>
<feature type="domain" description="Integrin alpha second immunoglobulin-like" evidence="19">
    <location>
        <begin position="623"/>
        <end position="759"/>
    </location>
</feature>
<feature type="repeat" description="FG-GAP" evidence="15">
    <location>
        <begin position="419"/>
        <end position="482"/>
    </location>
</feature>
<feature type="region of interest" description="Disordered" evidence="17">
    <location>
        <begin position="860"/>
        <end position="882"/>
    </location>
</feature>
<feature type="repeat" description="FG-GAP" evidence="15">
    <location>
        <begin position="9"/>
        <end position="74"/>
    </location>
</feature>
<evidence type="ECO:0000256" key="13">
    <source>
        <dbReference type="ARBA" id="ARBA00023170"/>
    </source>
</evidence>
<dbReference type="PANTHER" id="PTHR23220">
    <property type="entry name" value="INTEGRIN ALPHA"/>
    <property type="match status" value="1"/>
</dbReference>
<dbReference type="Pfam" id="PF20806">
    <property type="entry name" value="Integrin_A_Ig_3"/>
    <property type="match status" value="1"/>
</dbReference>
<comment type="similarity">
    <text evidence="2 16">Belongs to the integrin alpha chain family.</text>
</comment>
<keyword evidence="7" id="KW-0106">Calcium</keyword>
<evidence type="ECO:0000256" key="2">
    <source>
        <dbReference type="ARBA" id="ARBA00008054"/>
    </source>
</evidence>
<dbReference type="FunFam" id="2.60.40.1510:FF:000001">
    <property type="entry name" value="Integrin alpha V"/>
    <property type="match status" value="1"/>
</dbReference>
<keyword evidence="6" id="KW-0677">Repeat</keyword>
<dbReference type="Gene3D" id="1.20.5.930">
    <property type="entry name" value="Bicelle-embedded integrin alpha(iib) transmembrane segment"/>
    <property type="match status" value="1"/>
</dbReference>
<dbReference type="InterPro" id="IPR048285">
    <property type="entry name" value="Integrin_alpha_Ig-like_2"/>
</dbReference>
<dbReference type="SUPFAM" id="SSF69318">
    <property type="entry name" value="Integrin alpha N-terminal domain"/>
    <property type="match status" value="1"/>
</dbReference>
<protein>
    <submittedName>
        <fullName evidence="21">Integrin alpha-5-like protein</fullName>
    </submittedName>
</protein>
<dbReference type="Pfam" id="PF01839">
    <property type="entry name" value="FG-GAP"/>
    <property type="match status" value="2"/>
</dbReference>
<dbReference type="PANTHER" id="PTHR23220:SF3">
    <property type="entry name" value="INTEGRIN ALPHA-5"/>
    <property type="match status" value="1"/>
</dbReference>
<dbReference type="AlphaFoldDB" id="V9KCR7"/>
<evidence type="ECO:0000256" key="8">
    <source>
        <dbReference type="ARBA" id="ARBA00022889"/>
    </source>
</evidence>
<dbReference type="GO" id="GO:0001525">
    <property type="term" value="P:angiogenesis"/>
    <property type="evidence" value="ECO:0007669"/>
    <property type="project" value="TreeGrafter"/>
</dbReference>
<dbReference type="Pfam" id="PF20805">
    <property type="entry name" value="Integrin_A_Ig_2"/>
    <property type="match status" value="1"/>
</dbReference>
<feature type="domain" description="Integrin alpha first immunoglubulin-like" evidence="18">
    <location>
        <begin position="467"/>
        <end position="622"/>
    </location>
</feature>
<evidence type="ECO:0000256" key="5">
    <source>
        <dbReference type="ARBA" id="ARBA00022729"/>
    </source>
</evidence>
<feature type="domain" description="Integrin alpha third immunoglobulin-like" evidence="20">
    <location>
        <begin position="765"/>
        <end position="973"/>
    </location>
</feature>
<dbReference type="Gene3D" id="2.130.10.130">
    <property type="entry name" value="Integrin alpha, N-terminal"/>
    <property type="match status" value="1"/>
</dbReference>
<keyword evidence="12" id="KW-1015">Disulfide bond</keyword>
<reference evidence="21" key="1">
    <citation type="journal article" date="2014" name="Nature">
        <title>Elephant shark genome provides unique insights into gnathostome evolution.</title>
        <authorList>
            <consortium name="International Elephant Shark Genome Sequencing Consortium"/>
            <person name="Venkatesh B."/>
            <person name="Lee A.P."/>
            <person name="Ravi V."/>
            <person name="Maurya A.K."/>
            <person name="Lian M.M."/>
            <person name="Swann J.B."/>
            <person name="Ohta Y."/>
            <person name="Flajnik M.F."/>
            <person name="Sutoh Y."/>
            <person name="Kasahara M."/>
            <person name="Hoon S."/>
            <person name="Gangu V."/>
            <person name="Roy S.W."/>
            <person name="Irimia M."/>
            <person name="Korzh V."/>
            <person name="Kondrychyn I."/>
            <person name="Lim Z.W."/>
            <person name="Tay B.H."/>
            <person name="Tohari S."/>
            <person name="Kong K.W."/>
            <person name="Ho S."/>
            <person name="Lorente-Galdos B."/>
            <person name="Quilez J."/>
            <person name="Marques-Bonet T."/>
            <person name="Raney B.J."/>
            <person name="Ingham P.W."/>
            <person name="Tay A."/>
            <person name="Hillier L.W."/>
            <person name="Minx P."/>
            <person name="Boehm T."/>
            <person name="Wilson R.K."/>
            <person name="Brenner S."/>
            <person name="Warren W.C."/>
        </authorList>
    </citation>
    <scope>NUCLEOTIDE SEQUENCE</scope>
    <source>
        <tissue evidence="21">Liver</tissue>
    </source>
</reference>
<dbReference type="InterPro" id="IPR013519">
    <property type="entry name" value="Int_alpha_beta-p"/>
</dbReference>
<evidence type="ECO:0000256" key="6">
    <source>
        <dbReference type="ARBA" id="ARBA00022737"/>
    </source>
</evidence>
<keyword evidence="10 16" id="KW-0401">Integrin</keyword>
<keyword evidence="14" id="KW-0325">Glycoprotein</keyword>
<organism evidence="21">
    <name type="scientific">Callorhinchus milii</name>
    <name type="common">Ghost shark</name>
    <dbReference type="NCBI Taxonomy" id="7868"/>
    <lineage>
        <taxon>Eukaryota</taxon>
        <taxon>Metazoa</taxon>
        <taxon>Chordata</taxon>
        <taxon>Craniata</taxon>
        <taxon>Vertebrata</taxon>
        <taxon>Chondrichthyes</taxon>
        <taxon>Holocephali</taxon>
        <taxon>Chimaeriformes</taxon>
        <taxon>Callorhinchidae</taxon>
        <taxon>Callorhinchus</taxon>
    </lineage>
</organism>
<keyword evidence="9 16" id="KW-1133">Transmembrane helix</keyword>
<sequence>MLPLSVGFNLDALSPSVYSGPRGSYFGYSVEFYTPEAETPSVLIGAPKANTTQPNITEGGAVYTCPWGRNSSECWQIPFDTTGNRLFVNETAAEMVRFNKSESLELNNTELLEFKSHQWFGATIRSHNSTILACAPRYKWRTTSELSQREPVGSCFLSIHNFSSIVEFAPCRSGQHTPMWKGYCQGSFSADMSESGRVVLGGPGSFFWQGQLVTARIEDIVKSEFSPNFIQYVEGQMETTHSHTSNDYSYLGFSVAIGEFTGDQVEDYVTGVPRGMKTIGYVTILNGTNLKSVFNFTGEQMTSYFGYSVAVADINGDGLEDVLVGAPMLMEREVGGRLQELGRVYVYLQMSRLQFSPAQNLTGTFTYGRFGTAIAVLGDLDQDGYNDVAVGAPYAGDDARGMVYIYNGHEGGLSLKASQLLLGLWPASGGIASFGFTVRGATDLDGNGYPDVIVGAFGVDRAVVYRARPIVSASASLKLTPAVFNPEEKRCTLNGTQVSCINVSFCLTASGKHIPDSIGLRVQLGLDTLKVKGAVRRVLFLDTQQPGFQATVNIGNGQGEVCHHLEIYLREESEFRDKLSLIRVELGLSLDPQTPVDEHGLRPILSFSTARHLQQQAQIQLDCGEDNVCVPDLHLSVSGDRDTVYLGDRNELALSFEAWNVGEGGAYEAELCVTVPPEADYSGIVHNKSLVQLSCTYENQTVVCDLGNPMKPGTNLSGGLRFTVHQLNDQRKSIQFELQIRSKNLNNSHSETVAHRLTVAVSADVNFHGVSIQDKINLPIPNWRPSKRPITEEDVGPPLQHVFVLLNNGPSSIGLSTLQISFPSSFQGSPLLYPMAYTVTGATVNCTPSSHFNPRQLKMQTLSTKTPPTPPPSPEHSIRRREAPRDPLRAWKTLSCQQVDCQWLTCQVGLLERGKSVVLTLHTRIWAETFLQRENHPYVLQCNASYTVHSLPYAILPLSYPQGSIQVLTSVLWGKLESSHGVPLWIIILAVLIGLLLLALLIFILYKIDFFKPVSMPYGTAMETAELKPPATSEA</sequence>
<dbReference type="Pfam" id="PF08441">
    <property type="entry name" value="Integrin_A_Ig_1"/>
    <property type="match status" value="1"/>
</dbReference>
<dbReference type="GO" id="GO:0008305">
    <property type="term" value="C:integrin complex"/>
    <property type="evidence" value="ECO:0007669"/>
    <property type="project" value="InterPro"/>
</dbReference>
<dbReference type="Gene3D" id="2.60.40.1530">
    <property type="entry name" value="ntegrin, alpha v. Chain A, domain 4"/>
    <property type="match status" value="1"/>
</dbReference>
<evidence type="ECO:0000256" key="16">
    <source>
        <dbReference type="RuleBase" id="RU003762"/>
    </source>
</evidence>
<dbReference type="RefSeq" id="XP_042200189.1">
    <property type="nucleotide sequence ID" value="XM_042344255.1"/>
</dbReference>
<name>V9KCR7_CALMI</name>
<keyword evidence="4" id="KW-0479">Metal-binding</keyword>
<dbReference type="InterPro" id="IPR028994">
    <property type="entry name" value="Integrin_alpha_N"/>
</dbReference>
<keyword evidence="11 16" id="KW-0472">Membrane</keyword>
<dbReference type="GO" id="GO:0007229">
    <property type="term" value="P:integrin-mediated signaling pathway"/>
    <property type="evidence" value="ECO:0007669"/>
    <property type="project" value="UniProtKB-KW"/>
</dbReference>
<dbReference type="InterPro" id="IPR032695">
    <property type="entry name" value="Integrin_dom_sf"/>
</dbReference>
<dbReference type="Gene3D" id="2.60.40.1510">
    <property type="entry name" value="ntegrin, alpha v. Chain A, domain 3"/>
    <property type="match status" value="1"/>
</dbReference>
<keyword evidence="3 16" id="KW-0812">Transmembrane</keyword>
<dbReference type="FunFam" id="2.60.40.1460:FF:000001">
    <property type="entry name" value="Integrin, alpha V"/>
    <property type="match status" value="1"/>
</dbReference>
<dbReference type="OrthoDB" id="5317514at2759"/>
<dbReference type="GO" id="GO:0005178">
    <property type="term" value="F:integrin binding"/>
    <property type="evidence" value="ECO:0007669"/>
    <property type="project" value="TreeGrafter"/>
</dbReference>
<dbReference type="GeneID" id="103189944"/>
<evidence type="ECO:0000256" key="9">
    <source>
        <dbReference type="ARBA" id="ARBA00022989"/>
    </source>
</evidence>
<dbReference type="InterPro" id="IPR000413">
    <property type="entry name" value="Integrin_alpha"/>
</dbReference>
<dbReference type="GO" id="GO:0046872">
    <property type="term" value="F:metal ion binding"/>
    <property type="evidence" value="ECO:0007669"/>
    <property type="project" value="UniProtKB-KW"/>
</dbReference>
<feature type="repeat" description="FG-GAP" evidence="15">
    <location>
        <begin position="356"/>
        <end position="415"/>
    </location>
</feature>
<evidence type="ECO:0000256" key="10">
    <source>
        <dbReference type="ARBA" id="ARBA00023037"/>
    </source>
</evidence>
<dbReference type="SMART" id="SM00191">
    <property type="entry name" value="Int_alpha"/>
    <property type="match status" value="5"/>
</dbReference>
<dbReference type="KEGG" id="cmk:103189944"/>
<dbReference type="FunFam" id="2.130.10.130:FF:000003">
    <property type="entry name" value="Integrin alpha V"/>
    <property type="match status" value="1"/>
</dbReference>
<keyword evidence="5" id="KW-0732">Signal</keyword>
<evidence type="ECO:0000256" key="14">
    <source>
        <dbReference type="ARBA" id="ARBA00023180"/>
    </source>
</evidence>
<dbReference type="EMBL" id="JW863020">
    <property type="protein sequence ID" value="AFO95537.1"/>
    <property type="molecule type" value="mRNA"/>
</dbReference>
<dbReference type="SUPFAM" id="SSF69179">
    <property type="entry name" value="Integrin domains"/>
    <property type="match status" value="3"/>
</dbReference>
<evidence type="ECO:0000256" key="15">
    <source>
        <dbReference type="PROSITE-ProRule" id="PRU00803"/>
    </source>
</evidence>
<dbReference type="InterPro" id="IPR048286">
    <property type="entry name" value="Integrin_alpha_Ig-like_3"/>
</dbReference>
<keyword evidence="8 16" id="KW-0130">Cell adhesion</keyword>
<accession>V9KCR7</accession>
<dbReference type="GO" id="GO:0098609">
    <property type="term" value="P:cell-cell adhesion"/>
    <property type="evidence" value="ECO:0007669"/>
    <property type="project" value="TreeGrafter"/>
</dbReference>
<dbReference type="InterPro" id="IPR013649">
    <property type="entry name" value="Integrin_alpha_Ig-like_1"/>
</dbReference>
<evidence type="ECO:0000256" key="1">
    <source>
        <dbReference type="ARBA" id="ARBA00004479"/>
    </source>
</evidence>
<evidence type="ECO:0000256" key="7">
    <source>
        <dbReference type="ARBA" id="ARBA00022837"/>
    </source>
</evidence>
<dbReference type="GO" id="GO:0033627">
    <property type="term" value="P:cell adhesion mediated by integrin"/>
    <property type="evidence" value="ECO:0007669"/>
    <property type="project" value="TreeGrafter"/>
</dbReference>
<keyword evidence="13 16" id="KW-0675">Receptor</keyword>
<evidence type="ECO:0000256" key="11">
    <source>
        <dbReference type="ARBA" id="ARBA00023136"/>
    </source>
</evidence>
<evidence type="ECO:0000256" key="3">
    <source>
        <dbReference type="ARBA" id="ARBA00022692"/>
    </source>
</evidence>